<dbReference type="Proteomes" id="UP000557344">
    <property type="component" value="Unassembled WGS sequence"/>
</dbReference>
<dbReference type="Proteomes" id="UP000523431">
    <property type="component" value="Unassembled WGS sequence"/>
</dbReference>
<evidence type="ECO:0000313" key="3">
    <source>
        <dbReference type="Proteomes" id="UP000523431"/>
    </source>
</evidence>
<accession>A0A7W7EHK6</accession>
<dbReference type="EMBL" id="JACIID010000024">
    <property type="protein sequence ID" value="MBB4539297.1"/>
    <property type="molecule type" value="Genomic_DNA"/>
</dbReference>
<organism evidence="2 3">
    <name type="scientific">Rhizobium etli</name>
    <dbReference type="NCBI Taxonomy" id="29449"/>
    <lineage>
        <taxon>Bacteria</taxon>
        <taxon>Pseudomonadati</taxon>
        <taxon>Pseudomonadota</taxon>
        <taxon>Alphaproteobacteria</taxon>
        <taxon>Hyphomicrobiales</taxon>
        <taxon>Rhizobiaceae</taxon>
        <taxon>Rhizobium/Agrobacterium group</taxon>
        <taxon>Rhizobium</taxon>
    </lineage>
</organism>
<dbReference type="EMBL" id="JACIHU010000024">
    <property type="protein sequence ID" value="MBB4483482.1"/>
    <property type="molecule type" value="Genomic_DNA"/>
</dbReference>
<evidence type="ECO:0000313" key="4">
    <source>
        <dbReference type="Proteomes" id="UP000557344"/>
    </source>
</evidence>
<reference evidence="3 4" key="1">
    <citation type="submission" date="2020-08" db="EMBL/GenBank/DDBJ databases">
        <title>Genomic Encyclopedia of Type Strains, Phase IV (KMG-V): Genome sequencing to study the core and pangenomes of soil and plant-associated prokaryotes.</title>
        <authorList>
            <person name="Whitman W."/>
        </authorList>
    </citation>
    <scope>NUCLEOTIDE SEQUENCE [LARGE SCALE GENOMIC DNA]</scope>
    <source>
        <strain evidence="1 4">SEMIA 471</strain>
        <strain evidence="2 3">SEMIA 489</strain>
    </source>
</reference>
<proteinExistence type="predicted"/>
<comment type="caution">
    <text evidence="2">The sequence shown here is derived from an EMBL/GenBank/DDBJ whole genome shotgun (WGS) entry which is preliminary data.</text>
</comment>
<protein>
    <submittedName>
        <fullName evidence="2">Uncharacterized protein</fullName>
    </submittedName>
</protein>
<evidence type="ECO:0000313" key="1">
    <source>
        <dbReference type="EMBL" id="MBB4483482.1"/>
    </source>
</evidence>
<gene>
    <name evidence="1" type="ORF">GGE46_006107</name>
    <name evidence="2" type="ORF">GGE57_006090</name>
</gene>
<dbReference type="AlphaFoldDB" id="A0A7W7EHK6"/>
<sequence length="96" mass="10731">MDTKDLDDTVARTRQTVAQVECFLREGREHLGRQAELLGHHAIAGNVISTFVEAQSESFRDAYACERQAGLNVVMTPTCPRLPVPGPRAKLLWQRV</sequence>
<name>A0A7W7EHK6_RHIET</name>
<evidence type="ECO:0000313" key="2">
    <source>
        <dbReference type="EMBL" id="MBB4539297.1"/>
    </source>
</evidence>